<evidence type="ECO:0008006" key="3">
    <source>
        <dbReference type="Google" id="ProtNLM"/>
    </source>
</evidence>
<dbReference type="RefSeq" id="XP_016611352.1">
    <property type="nucleotide sequence ID" value="XM_016750651.1"/>
</dbReference>
<name>A0A0L0HQH3_SPIPD</name>
<dbReference type="Proteomes" id="UP000053201">
    <property type="component" value="Unassembled WGS sequence"/>
</dbReference>
<dbReference type="GO" id="GO:0097196">
    <property type="term" value="C:Shu complex"/>
    <property type="evidence" value="ECO:0007669"/>
    <property type="project" value="TreeGrafter"/>
</dbReference>
<dbReference type="VEuPathDB" id="FungiDB:SPPG_02360"/>
<organism evidence="1 2">
    <name type="scientific">Spizellomyces punctatus (strain DAOM BR117)</name>
    <dbReference type="NCBI Taxonomy" id="645134"/>
    <lineage>
        <taxon>Eukaryota</taxon>
        <taxon>Fungi</taxon>
        <taxon>Fungi incertae sedis</taxon>
        <taxon>Chytridiomycota</taxon>
        <taxon>Chytridiomycota incertae sedis</taxon>
        <taxon>Chytridiomycetes</taxon>
        <taxon>Spizellomycetales</taxon>
        <taxon>Spizellomycetaceae</taxon>
        <taxon>Spizellomyces</taxon>
    </lineage>
</organism>
<accession>A0A0L0HQH3</accession>
<dbReference type="PANTHER" id="PTHR28653:SF1">
    <property type="entry name" value="ATPASE SWSAP1"/>
    <property type="match status" value="1"/>
</dbReference>
<dbReference type="GO" id="GO:0003697">
    <property type="term" value="F:single-stranded DNA binding"/>
    <property type="evidence" value="ECO:0007669"/>
    <property type="project" value="TreeGrafter"/>
</dbReference>
<evidence type="ECO:0000313" key="2">
    <source>
        <dbReference type="Proteomes" id="UP000053201"/>
    </source>
</evidence>
<dbReference type="InParanoid" id="A0A0L0HQH3"/>
<dbReference type="PANTHER" id="PTHR28653">
    <property type="match status" value="1"/>
</dbReference>
<keyword evidence="2" id="KW-1185">Reference proteome</keyword>
<dbReference type="EMBL" id="KQ257452">
    <property type="protein sequence ID" value="KND03313.1"/>
    <property type="molecule type" value="Genomic_DNA"/>
</dbReference>
<protein>
    <recommendedName>
        <fullName evidence="3">DNA recombination and repair protein Rad51-like C-terminal domain-containing protein</fullName>
    </recommendedName>
</protein>
<dbReference type="AlphaFoldDB" id="A0A0L0HQH3"/>
<proteinExistence type="predicted"/>
<sequence length="274" mass="30811">MLNVVAAETSQDEKPQNTLTSLFGFEDDFNQHGFDKDIGTEGILLLGPLKCQTSCMLFQYAFKHARRGETVLYICSNKEALRATQPYVPLGSSPPTPSVLARVHIRYITSSYALRMFLAWFPHVTSIPGLPELPDCIVIDDLSSFFATGQATHEEISRTMALVNLTMDFVREEKKSDVYVLASCTSCQSVEFPEYQSAQVSIDAVCRRFFRWTVTIAGDHPDFTMTMEESSVYGGRLFRPSNGTPHRADTDETDAMGDKLVYRVDEANKYIILR</sequence>
<gene>
    <name evidence="1" type="ORF">SPPG_02360</name>
</gene>
<dbReference type="GeneID" id="27685951"/>
<dbReference type="OrthoDB" id="2114609at2759"/>
<dbReference type="GO" id="GO:0000724">
    <property type="term" value="P:double-strand break repair via homologous recombination"/>
    <property type="evidence" value="ECO:0007669"/>
    <property type="project" value="TreeGrafter"/>
</dbReference>
<evidence type="ECO:0000313" key="1">
    <source>
        <dbReference type="EMBL" id="KND03313.1"/>
    </source>
</evidence>
<reference evidence="1 2" key="1">
    <citation type="submission" date="2009-08" db="EMBL/GenBank/DDBJ databases">
        <title>The Genome Sequence of Spizellomyces punctatus strain DAOM BR117.</title>
        <authorList>
            <consortium name="The Broad Institute Genome Sequencing Platform"/>
            <person name="Russ C."/>
            <person name="Cuomo C."/>
            <person name="Shea T."/>
            <person name="Young S.K."/>
            <person name="Zeng Q."/>
            <person name="Koehrsen M."/>
            <person name="Haas B."/>
            <person name="Borodovsky M."/>
            <person name="Guigo R."/>
            <person name="Alvarado L."/>
            <person name="Berlin A."/>
            <person name="Bochicchio J."/>
            <person name="Borenstein D."/>
            <person name="Chapman S."/>
            <person name="Chen Z."/>
            <person name="Engels R."/>
            <person name="Freedman E."/>
            <person name="Gellesch M."/>
            <person name="Goldberg J."/>
            <person name="Griggs A."/>
            <person name="Gujja S."/>
            <person name="Heiman D."/>
            <person name="Hepburn T."/>
            <person name="Howarth C."/>
            <person name="Jen D."/>
            <person name="Larson L."/>
            <person name="Lewis B."/>
            <person name="Mehta T."/>
            <person name="Park D."/>
            <person name="Pearson M."/>
            <person name="Roberts A."/>
            <person name="Saif S."/>
            <person name="Shenoy N."/>
            <person name="Sisk P."/>
            <person name="Stolte C."/>
            <person name="Sykes S."/>
            <person name="Thomson T."/>
            <person name="Walk T."/>
            <person name="White J."/>
            <person name="Yandava C."/>
            <person name="Burger G."/>
            <person name="Gray M.W."/>
            <person name="Holland P.W.H."/>
            <person name="King N."/>
            <person name="Lang F.B.F."/>
            <person name="Roger A.J."/>
            <person name="Ruiz-Trillo I."/>
            <person name="Lander E."/>
            <person name="Nusbaum C."/>
        </authorList>
    </citation>
    <scope>NUCLEOTIDE SEQUENCE [LARGE SCALE GENOMIC DNA]</scope>
    <source>
        <strain evidence="1 2">DAOM BR117</strain>
    </source>
</reference>